<dbReference type="EMBL" id="JBJURJ010000006">
    <property type="protein sequence ID" value="MFM9328939.1"/>
    <property type="molecule type" value="Genomic_DNA"/>
</dbReference>
<evidence type="ECO:0000313" key="1">
    <source>
        <dbReference type="EMBL" id="MFM9328939.1"/>
    </source>
</evidence>
<dbReference type="Proteomes" id="UP001631969">
    <property type="component" value="Unassembled WGS sequence"/>
</dbReference>
<keyword evidence="1" id="KW-0012">Acyltransferase</keyword>
<proteinExistence type="predicted"/>
<keyword evidence="2" id="KW-1185">Reference proteome</keyword>
<keyword evidence="1" id="KW-0808">Transferase</keyword>
<name>A0ACC7NW06_9BACL</name>
<dbReference type="EC" id="2.3.-.-" evidence="1"/>
<reference evidence="1" key="1">
    <citation type="submission" date="2024-12" db="EMBL/GenBank/DDBJ databases">
        <authorList>
            <person name="Wu N."/>
        </authorList>
    </citation>
    <scope>NUCLEOTIDE SEQUENCE</scope>
    <source>
        <strain evidence="1">P15</strain>
    </source>
</reference>
<gene>
    <name evidence="1" type="ORF">ACI1P1_11605</name>
</gene>
<organism evidence="1 2">
    <name type="scientific">Paenibacillus mesotrionivorans</name>
    <dbReference type="NCBI Taxonomy" id="3160968"/>
    <lineage>
        <taxon>Bacteria</taxon>
        <taxon>Bacillati</taxon>
        <taxon>Bacillota</taxon>
        <taxon>Bacilli</taxon>
        <taxon>Bacillales</taxon>
        <taxon>Paenibacillaceae</taxon>
        <taxon>Paenibacillus</taxon>
    </lineage>
</organism>
<protein>
    <submittedName>
        <fullName evidence="1">GNAT family N-acetyltransferase</fullName>
        <ecNumber evidence="1">2.3.-.-</ecNumber>
    </submittedName>
</protein>
<evidence type="ECO:0000313" key="2">
    <source>
        <dbReference type="Proteomes" id="UP001631969"/>
    </source>
</evidence>
<comment type="caution">
    <text evidence="1">The sequence shown here is derived from an EMBL/GenBank/DDBJ whole genome shotgun (WGS) entry which is preliminary data.</text>
</comment>
<accession>A0ACC7NW06</accession>
<sequence length="1040" mass="117347">MESIPTMTAGTVRIVEYNHSYAAAVADMWNRSTESWGGGHSRRTPESVIQDMDSTINLHVFLAMDGEEVVGFCSFSHYQLDEGALYVPLLNVRPDYHNRKVGKALILHAVSKTVELGWPRLDLFTWAGNTKAVPMYKKCGFFWEKKDDGVHLMNYIPTVLQTEALEPYLKNLDWYSDSTRPIQIQPDGETLSGKFDIFRYSWQKDGQELQVDFEKTGRGIWAIDTPDYEIRTEIAGHDLVFGRTYPVRYHIRSKTGEPVICEISGQDSRNIRLELNRTVTVTDTEIVEGQFRVDPVEEEQSSWKTHPVVLSQWTINGRKAELRAGIAPLFPAKLVMAGQELEHYAGTREILFLNIENQLAEETEYRFSLPEAEFIRFENPYITVQVAGLGKASVAVAYELYTFGVYSASLAVEAANSTSGETIAFEHAVSLVFRGHTGRFKGQDRKYAYAACGPNMLALNKENNELRVRRTHMGGALFWGYPKLGKPYSSEFSKKKPAQIRLERDGDSQLLEAAYSSADHPGAVIKSVARVWETGFIEHYYTVENHSDIPLADDLKLLDCFRYELKDAVLPYDGLYLTLNDAPAQHLDQWEPRRVSENWIYSRNEKISYGIFWAEGQQLVKSDWLFGLEHPVGGIPAGGSVRTASTWVAIGVFPDWQDFRAYVRRAREENPPHLTGYLELKANGGNPFIHGSYQVEAVDHKLSPLSGTITLQSADGIALESREIDAEENLHAVTLERSQPAGLGQADRLRLVYEGQDARMERCTAVFPVSRDTVTVDTLDGEAGELLRCSNGIITLDVSPGFGASAHSLVYQGREWLHSSYPAPGPRSWWNPWLGGLGIEVEGMSPLSLHQETRSAEAVQLEDTSGNNWSGIRLRLQVEQHERNRGLTVDQYYLMLPGAPVLAKVNRVINRTGLGHPKLQIMDRNFFRPAAAHDTGWTQKEERILFKLGTSEDEWKMNGYLALGSTEHEDLLQAAFNPDNTNGFVYFNNLLFTQGTAHNLLLPDGEEKWTKPVFYILGRERFIPEELAALTRLRFSLKEE</sequence>